<proteinExistence type="predicted"/>
<organism evidence="2 3">
    <name type="scientific">Bacillus rhizoplanae</name>
    <dbReference type="NCBI Taxonomy" id="2880966"/>
    <lineage>
        <taxon>Bacteria</taxon>
        <taxon>Bacillati</taxon>
        <taxon>Bacillota</taxon>
        <taxon>Bacilli</taxon>
        <taxon>Bacillales</taxon>
        <taxon>Bacillaceae</taxon>
        <taxon>Bacillus</taxon>
    </lineage>
</organism>
<sequence length="78" mass="9044">MKELQQKIADYIRFGQVMLALSAFLMLGLLLPNGQKEMVQMFAMMGVIAAFLGGSFYFFYRARELRDKLEENENEQVL</sequence>
<evidence type="ECO:0000256" key="1">
    <source>
        <dbReference type="SAM" id="Phobius"/>
    </source>
</evidence>
<feature type="transmembrane region" description="Helical" evidence="1">
    <location>
        <begin position="12"/>
        <end position="32"/>
    </location>
</feature>
<keyword evidence="1" id="KW-1133">Transmembrane helix</keyword>
<keyword evidence="3" id="KW-1185">Reference proteome</keyword>
<feature type="transmembrane region" description="Helical" evidence="1">
    <location>
        <begin position="38"/>
        <end position="60"/>
    </location>
</feature>
<gene>
    <name evidence="2" type="ORF">BACCIP111899_01854</name>
</gene>
<dbReference type="InterPro" id="IPR025418">
    <property type="entry name" value="YrhC-like"/>
</dbReference>
<protein>
    <recommendedName>
        <fullName evidence="4">YrhC-like protein</fullName>
    </recommendedName>
</protein>
<dbReference type="EMBL" id="CAKJTI010000007">
    <property type="protein sequence ID" value="CAG9612677.1"/>
    <property type="molecule type" value="Genomic_DNA"/>
</dbReference>
<keyword evidence="1" id="KW-0472">Membrane</keyword>
<comment type="caution">
    <text evidence="2">The sequence shown here is derived from an EMBL/GenBank/DDBJ whole genome shotgun (WGS) entry which is preliminary data.</text>
</comment>
<dbReference type="Pfam" id="PF14143">
    <property type="entry name" value="YrhC"/>
    <property type="match status" value="1"/>
</dbReference>
<name>A0ABN7ZWR9_9BACI</name>
<accession>A0ABN7ZWR9</accession>
<evidence type="ECO:0000313" key="2">
    <source>
        <dbReference type="EMBL" id="CAG9612677.1"/>
    </source>
</evidence>
<evidence type="ECO:0000313" key="3">
    <source>
        <dbReference type="Proteomes" id="UP000789423"/>
    </source>
</evidence>
<evidence type="ECO:0008006" key="4">
    <source>
        <dbReference type="Google" id="ProtNLM"/>
    </source>
</evidence>
<reference evidence="2 3" key="1">
    <citation type="submission" date="2021-10" db="EMBL/GenBank/DDBJ databases">
        <authorList>
            <person name="Criscuolo A."/>
        </authorList>
    </citation>
    <scope>NUCLEOTIDE SEQUENCE [LARGE SCALE GENOMIC DNA]</scope>
    <source>
        <strain evidence="3">CIP 111899</strain>
    </source>
</reference>
<dbReference type="RefSeq" id="WP_098307933.1">
    <property type="nucleotide sequence ID" value="NZ_CAKJTI010000007.1"/>
</dbReference>
<dbReference type="Proteomes" id="UP000789423">
    <property type="component" value="Unassembled WGS sequence"/>
</dbReference>
<keyword evidence="1" id="KW-0812">Transmembrane</keyword>